<feature type="domain" description="BT-3987-like N-terminal" evidence="1">
    <location>
        <begin position="33"/>
        <end position="152"/>
    </location>
</feature>
<gene>
    <name evidence="3" type="ORF">BcellWH2_02721</name>
    <name evidence="4" type="ORF">F2Y81_19665</name>
</gene>
<dbReference type="RefSeq" id="WP_007216597.1">
    <property type="nucleotide sequence ID" value="NZ_CABMLT010000009.1"/>
</dbReference>
<dbReference type="STRING" id="246787.BcellWH2_02721"/>
<dbReference type="EMBL" id="VVYV01000038">
    <property type="protein sequence ID" value="KAA5414765.1"/>
    <property type="molecule type" value="Genomic_DNA"/>
</dbReference>
<dbReference type="PROSITE" id="PS51257">
    <property type="entry name" value="PROKAR_LIPOPROTEIN"/>
    <property type="match status" value="1"/>
</dbReference>
<feature type="domain" description="BT-3044-like C-terminal" evidence="2">
    <location>
        <begin position="163"/>
        <end position="260"/>
    </location>
</feature>
<protein>
    <submittedName>
        <fullName evidence="4">DUF1735 domain-containing protein</fullName>
    </submittedName>
</protein>
<proteinExistence type="predicted"/>
<evidence type="ECO:0000313" key="4">
    <source>
        <dbReference type="EMBL" id="KAA5414765.1"/>
    </source>
</evidence>
<dbReference type="AlphaFoldDB" id="A0A0P0GPP9"/>
<dbReference type="Proteomes" id="UP000448877">
    <property type="component" value="Unassembled WGS sequence"/>
</dbReference>
<dbReference type="eggNOG" id="ENOG5032RAM">
    <property type="taxonomic scope" value="Bacteria"/>
</dbReference>
<reference evidence="3 5" key="1">
    <citation type="journal article" date="2015" name="Science">
        <title>Genetic determinants of in vivo fitness and diet responsiveness in multiple human gut Bacteroides.</title>
        <authorList>
            <person name="Wu M."/>
            <person name="McNulty N.P."/>
            <person name="Rodionov D.A."/>
            <person name="Khoroshkin M.S."/>
            <person name="Griffin N.W."/>
            <person name="Cheng J."/>
            <person name="Latreille P."/>
            <person name="Kerstetter R.A."/>
            <person name="Terrapon N."/>
            <person name="Henrissat B."/>
            <person name="Osterman A.L."/>
            <person name="Gordon J.I."/>
        </authorList>
    </citation>
    <scope>NUCLEOTIDE SEQUENCE [LARGE SCALE GENOMIC DNA]</scope>
    <source>
        <strain evidence="3 5">WH2</strain>
    </source>
</reference>
<organism evidence="3 5">
    <name type="scientific">Bacteroides cellulosilyticus</name>
    <dbReference type="NCBI Taxonomy" id="246787"/>
    <lineage>
        <taxon>Bacteria</taxon>
        <taxon>Pseudomonadati</taxon>
        <taxon>Bacteroidota</taxon>
        <taxon>Bacteroidia</taxon>
        <taxon>Bacteroidales</taxon>
        <taxon>Bacteroidaceae</taxon>
        <taxon>Bacteroides</taxon>
    </lineage>
</organism>
<evidence type="ECO:0000259" key="2">
    <source>
        <dbReference type="Pfam" id="PF14274"/>
    </source>
</evidence>
<name>A0A0P0GPP9_9BACE</name>
<dbReference type="PATRIC" id="fig|246787.4.peg.2803"/>
<dbReference type="Gene3D" id="2.60.40.1740">
    <property type="entry name" value="hypothetical protein (bacova_03559)"/>
    <property type="match status" value="1"/>
</dbReference>
<dbReference type="GeneID" id="66305944"/>
<evidence type="ECO:0000259" key="1">
    <source>
        <dbReference type="Pfam" id="PF08522"/>
    </source>
</evidence>
<dbReference type="InterPro" id="IPR013728">
    <property type="entry name" value="BT_3987-like_N"/>
</dbReference>
<dbReference type="Pfam" id="PF14274">
    <property type="entry name" value="BT_3044-like_C"/>
    <property type="match status" value="1"/>
</dbReference>
<evidence type="ECO:0000313" key="3">
    <source>
        <dbReference type="EMBL" id="ALJ59960.1"/>
    </source>
</evidence>
<evidence type="ECO:0000313" key="6">
    <source>
        <dbReference type="Proteomes" id="UP000448877"/>
    </source>
</evidence>
<dbReference type="EMBL" id="CP012801">
    <property type="protein sequence ID" value="ALJ59960.1"/>
    <property type="molecule type" value="Genomic_DNA"/>
</dbReference>
<reference evidence="4 6" key="2">
    <citation type="journal article" date="2019" name="Nat. Med.">
        <title>A library of human gut bacterial isolates paired with longitudinal multiomics data enables mechanistic microbiome research.</title>
        <authorList>
            <person name="Poyet M."/>
            <person name="Groussin M."/>
            <person name="Gibbons S.M."/>
            <person name="Avila-Pacheco J."/>
            <person name="Jiang X."/>
            <person name="Kearney S.M."/>
            <person name="Perrotta A.R."/>
            <person name="Berdy B."/>
            <person name="Zhao S."/>
            <person name="Lieberman T.D."/>
            <person name="Swanson P.K."/>
            <person name="Smith M."/>
            <person name="Roesemann S."/>
            <person name="Alexander J.E."/>
            <person name="Rich S.A."/>
            <person name="Livny J."/>
            <person name="Vlamakis H."/>
            <person name="Clish C."/>
            <person name="Bullock K."/>
            <person name="Deik A."/>
            <person name="Scott J."/>
            <person name="Pierce K.A."/>
            <person name="Xavier R.J."/>
            <person name="Alm E.J."/>
        </authorList>
    </citation>
    <scope>NUCLEOTIDE SEQUENCE [LARGE SCALE GENOMIC DNA]</scope>
    <source>
        <strain evidence="4 6">BIOML-A6</strain>
    </source>
</reference>
<accession>A0A0P0GPP9</accession>
<dbReference type="Pfam" id="PF08522">
    <property type="entry name" value="BT_3987-like_N"/>
    <property type="match status" value="1"/>
</dbReference>
<evidence type="ECO:0000313" key="5">
    <source>
        <dbReference type="Proteomes" id="UP000061809"/>
    </source>
</evidence>
<dbReference type="InterPro" id="IPR025371">
    <property type="entry name" value="BT_3044-like_C"/>
</dbReference>
<sequence>MKKHILFSLAIGSLFVLTGCENTNVWEEEQYIKQAYLVGIGEEGALVTRNVNYADESAETFVSVGTSGSLNPDGDIHCTLIEDPSGITSYNQKYKSSTEIQYQALPAANYNISSMNAVIRAGESYARIPVAIHPEGLHCDSLYALPLKMESCKEYPVAQAETVVLFAIKTYNNYSGYYNYIGTNNGASFSLIRNAVAVNKNTIRIYYTGTEELARAKDTGLTITVNEDNTLSLAGWKNLNVTEGSGSYDPQNKTFSFTCKVNGNEVEAYLISATASEE</sequence>
<dbReference type="KEGG" id="bcel:BcellWH2_02721"/>
<dbReference type="Proteomes" id="UP000061809">
    <property type="component" value="Chromosome"/>
</dbReference>